<accession>A0A931NJ02</accession>
<dbReference type="CDD" id="cd00371">
    <property type="entry name" value="HMA"/>
    <property type="match status" value="1"/>
</dbReference>
<feature type="transmembrane region" description="Helical" evidence="15">
    <location>
        <begin position="359"/>
        <end position="381"/>
    </location>
</feature>
<dbReference type="InterPro" id="IPR017969">
    <property type="entry name" value="Heavy-metal-associated_CS"/>
</dbReference>
<dbReference type="PROSITE" id="PS00154">
    <property type="entry name" value="ATPASE_E1_E2"/>
    <property type="match status" value="1"/>
</dbReference>
<keyword evidence="13" id="KW-0406">Ion transport</keyword>
<keyword evidence="4 15" id="KW-1003">Cell membrane</keyword>
<dbReference type="PANTHER" id="PTHR43520">
    <property type="entry name" value="ATP7, ISOFORM B"/>
    <property type="match status" value="1"/>
</dbReference>
<dbReference type="AlphaFoldDB" id="A0A931NJ02"/>
<keyword evidence="5" id="KW-0597">Phosphoprotein</keyword>
<protein>
    <submittedName>
        <fullName evidence="17">Cadmium-translocating P-type ATPase</fullName>
    </submittedName>
</protein>
<dbReference type="InterPro" id="IPR036163">
    <property type="entry name" value="HMA_dom_sf"/>
</dbReference>
<dbReference type="EMBL" id="JAEDAK010000013">
    <property type="protein sequence ID" value="MBH9578539.1"/>
    <property type="molecule type" value="Genomic_DNA"/>
</dbReference>
<evidence type="ECO:0000256" key="10">
    <source>
        <dbReference type="ARBA" id="ARBA00022842"/>
    </source>
</evidence>
<feature type="transmembrane region" description="Helical" evidence="15">
    <location>
        <begin position="694"/>
        <end position="712"/>
    </location>
</feature>
<dbReference type="PRINTS" id="PR00120">
    <property type="entry name" value="HATPASE"/>
</dbReference>
<evidence type="ECO:0000256" key="6">
    <source>
        <dbReference type="ARBA" id="ARBA00022692"/>
    </source>
</evidence>
<evidence type="ECO:0000256" key="8">
    <source>
        <dbReference type="ARBA" id="ARBA00022741"/>
    </source>
</evidence>
<feature type="transmembrane region" description="Helical" evidence="15">
    <location>
        <begin position="672"/>
        <end position="688"/>
    </location>
</feature>
<keyword evidence="3" id="KW-0813">Transport</keyword>
<evidence type="ECO:0000256" key="14">
    <source>
        <dbReference type="ARBA" id="ARBA00023136"/>
    </source>
</evidence>
<keyword evidence="9 15" id="KW-0067">ATP-binding</keyword>
<comment type="caution">
    <text evidence="17">The sequence shown here is derived from an EMBL/GenBank/DDBJ whole genome shotgun (WGS) entry which is preliminary data.</text>
</comment>
<evidence type="ECO:0000256" key="4">
    <source>
        <dbReference type="ARBA" id="ARBA00022475"/>
    </source>
</evidence>
<comment type="similarity">
    <text evidence="2 15">Belongs to the cation transport ATPase (P-type) (TC 3.A.3) family. Type IB subfamily.</text>
</comment>
<dbReference type="Pfam" id="PF00122">
    <property type="entry name" value="E1-E2_ATPase"/>
    <property type="match status" value="1"/>
</dbReference>
<evidence type="ECO:0000256" key="7">
    <source>
        <dbReference type="ARBA" id="ARBA00022723"/>
    </source>
</evidence>
<dbReference type="GO" id="GO:0005507">
    <property type="term" value="F:copper ion binding"/>
    <property type="evidence" value="ECO:0007669"/>
    <property type="project" value="TreeGrafter"/>
</dbReference>
<dbReference type="Gene3D" id="1.20.1110.10">
    <property type="entry name" value="Calcium-transporting ATPase, transmembrane domain"/>
    <property type="match status" value="1"/>
</dbReference>
<dbReference type="InterPro" id="IPR023214">
    <property type="entry name" value="HAD_sf"/>
</dbReference>
<evidence type="ECO:0000256" key="13">
    <source>
        <dbReference type="ARBA" id="ARBA00023065"/>
    </source>
</evidence>
<keyword evidence="7 15" id="KW-0479">Metal-binding</keyword>
<dbReference type="InterPro" id="IPR023298">
    <property type="entry name" value="ATPase_P-typ_TM_dom_sf"/>
</dbReference>
<sequence>MHAVAAPIISTAPEAPAPSPAQSVTLQVSGLHCAACADLLRARLEALPGVHRAGVGYAAALAWVEFEPAQVDLAALQAAGRAAGYELVPAQPEAAAALRRREARAMLWRVFVAWFCMMQVMMMAAPTYFDSGAEVPPDLRALLHGASWVLSLPVILFAAGPFLRGAWRSLQQRRLGMDVPVALGILLTFGASTLALADPGGPLGDAVYLDSLTMFVAFLLAARWLELRARHAAAASLEALGEALPAEVRRLAPGGWETVARSALRPGDRIQVALGETVPADGMLLEAPALLDEALLSGESRPVPRQPGEAVVAGSLNLGAPLQLQVRAVGDQTRSAALGRLLQQALTERPAWACEADRWAPAFLALVLLLAAGAGLAWWWLAPSRALGVVAAVLVVTCPCALALAAPAALVASARALAAQGVWLQRLPALERLASVNHVVLDKTGTLTEPLVRAPAGTEPELLAAAVGLAQWSRHPLAKALARLPLDRPAWRWSEVQEQPGQGLRALDPAGHWCWLGRAPDGTAALSFGREDGSQRLDFAVDEQARPAARSSLERLRALGLKLSLLSGDRPERVAALAAQLELREARGGCSPEDKRQAVQALQAAGDCVLMVGDGLNDAPVLAQADASVALGEGAGLARQGADLTLLRNELAALPELLLQARRTRRVMRQNLAWAAAYNLLAVPLAVTGQLPPWAAGLGMALSSLLVVGNALRLAR</sequence>
<evidence type="ECO:0000256" key="2">
    <source>
        <dbReference type="ARBA" id="ARBA00006024"/>
    </source>
</evidence>
<evidence type="ECO:0000256" key="1">
    <source>
        <dbReference type="ARBA" id="ARBA00004651"/>
    </source>
</evidence>
<dbReference type="GO" id="GO:0055070">
    <property type="term" value="P:copper ion homeostasis"/>
    <property type="evidence" value="ECO:0007669"/>
    <property type="project" value="TreeGrafter"/>
</dbReference>
<dbReference type="GO" id="GO:0043682">
    <property type="term" value="F:P-type divalent copper transporter activity"/>
    <property type="evidence" value="ECO:0007669"/>
    <property type="project" value="TreeGrafter"/>
</dbReference>
<gene>
    <name evidence="17" type="primary">cadA</name>
    <name evidence="17" type="ORF">I7X39_16730</name>
</gene>
<dbReference type="PRINTS" id="PR00119">
    <property type="entry name" value="CATATPASE"/>
</dbReference>
<feature type="domain" description="HMA" evidence="16">
    <location>
        <begin position="22"/>
        <end position="88"/>
    </location>
</feature>
<evidence type="ECO:0000313" key="17">
    <source>
        <dbReference type="EMBL" id="MBH9578539.1"/>
    </source>
</evidence>
<dbReference type="Gene3D" id="2.70.150.10">
    <property type="entry name" value="Calcium-transporting ATPase, cytoplasmic transduction domain A"/>
    <property type="match status" value="1"/>
</dbReference>
<keyword evidence="12 15" id="KW-1133">Transmembrane helix</keyword>
<dbReference type="NCBIfam" id="TIGR01494">
    <property type="entry name" value="ATPase_P-type"/>
    <property type="match status" value="2"/>
</dbReference>
<feature type="transmembrane region" description="Helical" evidence="15">
    <location>
        <begin position="387"/>
        <end position="411"/>
    </location>
</feature>
<dbReference type="GO" id="GO:0005886">
    <property type="term" value="C:plasma membrane"/>
    <property type="evidence" value="ECO:0007669"/>
    <property type="project" value="UniProtKB-SubCell"/>
</dbReference>
<feature type="transmembrane region" description="Helical" evidence="15">
    <location>
        <begin position="141"/>
        <end position="163"/>
    </location>
</feature>
<evidence type="ECO:0000256" key="12">
    <source>
        <dbReference type="ARBA" id="ARBA00022989"/>
    </source>
</evidence>
<dbReference type="InterPro" id="IPR008250">
    <property type="entry name" value="ATPase_P-typ_transduc_dom_A_sf"/>
</dbReference>
<dbReference type="InterPro" id="IPR018303">
    <property type="entry name" value="ATPase_P-typ_P_site"/>
</dbReference>
<keyword evidence="11" id="KW-1278">Translocase</keyword>
<evidence type="ECO:0000256" key="9">
    <source>
        <dbReference type="ARBA" id="ARBA00022840"/>
    </source>
</evidence>
<dbReference type="RefSeq" id="WP_198112311.1">
    <property type="nucleotide sequence ID" value="NZ_JAEDAK010000013.1"/>
</dbReference>
<dbReference type="SUPFAM" id="SSF81665">
    <property type="entry name" value="Calcium ATPase, transmembrane domain M"/>
    <property type="match status" value="1"/>
</dbReference>
<dbReference type="Gene3D" id="3.40.50.1000">
    <property type="entry name" value="HAD superfamily/HAD-like"/>
    <property type="match status" value="1"/>
</dbReference>
<dbReference type="PROSITE" id="PS50846">
    <property type="entry name" value="HMA_2"/>
    <property type="match status" value="1"/>
</dbReference>
<keyword evidence="10" id="KW-0460">Magnesium</keyword>
<dbReference type="Gene3D" id="3.30.70.100">
    <property type="match status" value="1"/>
</dbReference>
<dbReference type="Pfam" id="PF00403">
    <property type="entry name" value="HMA"/>
    <property type="match status" value="1"/>
</dbReference>
<evidence type="ECO:0000256" key="11">
    <source>
        <dbReference type="ARBA" id="ARBA00022967"/>
    </source>
</evidence>
<organism evidence="17 18">
    <name type="scientific">Inhella proteolytica</name>
    <dbReference type="NCBI Taxonomy" id="2795029"/>
    <lineage>
        <taxon>Bacteria</taxon>
        <taxon>Pseudomonadati</taxon>
        <taxon>Pseudomonadota</taxon>
        <taxon>Betaproteobacteria</taxon>
        <taxon>Burkholderiales</taxon>
        <taxon>Sphaerotilaceae</taxon>
        <taxon>Inhella</taxon>
    </lineage>
</organism>
<evidence type="ECO:0000256" key="3">
    <source>
        <dbReference type="ARBA" id="ARBA00022448"/>
    </source>
</evidence>
<dbReference type="InterPro" id="IPR027256">
    <property type="entry name" value="P-typ_ATPase_IB"/>
</dbReference>
<dbReference type="SUPFAM" id="SSF55008">
    <property type="entry name" value="HMA, heavy metal-associated domain"/>
    <property type="match status" value="1"/>
</dbReference>
<keyword evidence="14 15" id="KW-0472">Membrane</keyword>
<evidence type="ECO:0000256" key="5">
    <source>
        <dbReference type="ARBA" id="ARBA00022553"/>
    </source>
</evidence>
<proteinExistence type="inferred from homology"/>
<keyword evidence="6 15" id="KW-0812">Transmembrane</keyword>
<dbReference type="InterPro" id="IPR006121">
    <property type="entry name" value="HMA_dom"/>
</dbReference>
<dbReference type="Pfam" id="PF00702">
    <property type="entry name" value="Hydrolase"/>
    <property type="match status" value="1"/>
</dbReference>
<feature type="transmembrane region" description="Helical" evidence="15">
    <location>
        <begin position="175"/>
        <end position="195"/>
    </location>
</feature>
<evidence type="ECO:0000259" key="16">
    <source>
        <dbReference type="PROSITE" id="PS50846"/>
    </source>
</evidence>
<evidence type="ECO:0000313" key="18">
    <source>
        <dbReference type="Proteomes" id="UP000613266"/>
    </source>
</evidence>
<reference evidence="17" key="1">
    <citation type="submission" date="2020-12" db="EMBL/GenBank/DDBJ databases">
        <title>The genome sequence of Inhella sp. 1Y17.</title>
        <authorList>
            <person name="Liu Y."/>
        </authorList>
    </citation>
    <scope>NUCLEOTIDE SEQUENCE</scope>
    <source>
        <strain evidence="17">1Y17</strain>
    </source>
</reference>
<dbReference type="SUPFAM" id="SSF81653">
    <property type="entry name" value="Calcium ATPase, transduction domain A"/>
    <property type="match status" value="1"/>
</dbReference>
<keyword evidence="18" id="KW-1185">Reference proteome</keyword>
<feature type="transmembrane region" description="Helical" evidence="15">
    <location>
        <begin position="207"/>
        <end position="225"/>
    </location>
</feature>
<feature type="transmembrane region" description="Helical" evidence="15">
    <location>
        <begin position="107"/>
        <end position="129"/>
    </location>
</feature>
<dbReference type="InterPro" id="IPR036412">
    <property type="entry name" value="HAD-like_sf"/>
</dbReference>
<comment type="subcellular location">
    <subcellularLocation>
        <location evidence="1">Cell membrane</location>
        <topology evidence="1">Multi-pass membrane protein</topology>
    </subcellularLocation>
</comment>
<dbReference type="PANTHER" id="PTHR43520:SF5">
    <property type="entry name" value="CATION-TRANSPORTING P-TYPE ATPASE-RELATED"/>
    <property type="match status" value="1"/>
</dbReference>
<evidence type="ECO:0000256" key="15">
    <source>
        <dbReference type="RuleBase" id="RU362081"/>
    </source>
</evidence>
<dbReference type="InterPro" id="IPR001757">
    <property type="entry name" value="P_typ_ATPase"/>
</dbReference>
<dbReference type="InterPro" id="IPR059000">
    <property type="entry name" value="ATPase_P-type_domA"/>
</dbReference>
<dbReference type="NCBIfam" id="TIGR01525">
    <property type="entry name" value="ATPase-IB_hvy"/>
    <property type="match status" value="1"/>
</dbReference>
<keyword evidence="8 15" id="KW-0547">Nucleotide-binding</keyword>
<dbReference type="Proteomes" id="UP000613266">
    <property type="component" value="Unassembled WGS sequence"/>
</dbReference>
<name>A0A931NJ02_9BURK</name>
<dbReference type="SUPFAM" id="SSF56784">
    <property type="entry name" value="HAD-like"/>
    <property type="match status" value="1"/>
</dbReference>
<dbReference type="NCBIfam" id="TIGR01512">
    <property type="entry name" value="ATPase-IB2_Cd"/>
    <property type="match status" value="1"/>
</dbReference>
<dbReference type="PROSITE" id="PS01047">
    <property type="entry name" value="HMA_1"/>
    <property type="match status" value="1"/>
</dbReference>
<dbReference type="GO" id="GO:0016887">
    <property type="term" value="F:ATP hydrolysis activity"/>
    <property type="evidence" value="ECO:0007669"/>
    <property type="project" value="InterPro"/>
</dbReference>
<dbReference type="GO" id="GO:0005524">
    <property type="term" value="F:ATP binding"/>
    <property type="evidence" value="ECO:0007669"/>
    <property type="project" value="UniProtKB-UniRule"/>
</dbReference>